<dbReference type="InterPro" id="IPR015943">
    <property type="entry name" value="WD40/YVTN_repeat-like_dom_sf"/>
</dbReference>
<evidence type="ECO:0000313" key="1">
    <source>
        <dbReference type="EMBL" id="AEF42596.1"/>
    </source>
</evidence>
<reference evidence="1 2" key="1">
    <citation type="journal article" date="2011" name="J. Bacteriol.">
        <title>Complete genome sequence of Amycolicicoccus subflavus DQS3-9A1T, an actinomycete isolated from crude oil-polluted soil.</title>
        <authorList>
            <person name="Cai M."/>
            <person name="Chen W.M."/>
            <person name="Nie Y."/>
            <person name="Chi C.Q."/>
            <person name="Wang Y.N."/>
            <person name="Tang Y.Q."/>
            <person name="Li G.Y."/>
            <person name="Wu X.L."/>
        </authorList>
    </citation>
    <scope>NUCLEOTIDE SEQUENCE [LARGE SCALE GENOMIC DNA]</scope>
    <source>
        <strain evidence="2">DSM 45089 / DQS3-9A1</strain>
    </source>
</reference>
<protein>
    <submittedName>
        <fullName evidence="1">Uncharacterized protein</fullName>
    </submittedName>
</protein>
<dbReference type="HOGENOM" id="CLU_579568_0_0_11"/>
<proteinExistence type="predicted"/>
<dbReference type="KEGG" id="asd:AS9A_4162"/>
<evidence type="ECO:0000313" key="2">
    <source>
        <dbReference type="Proteomes" id="UP000009235"/>
    </source>
</evidence>
<organism evidence="1 2">
    <name type="scientific">Hoyosella subflava (strain DSM 45089 / JCM 17490 / NBRC 109087 / DQS3-9A1)</name>
    <name type="common">Amycolicicoccus subflavus</name>
    <dbReference type="NCBI Taxonomy" id="443218"/>
    <lineage>
        <taxon>Bacteria</taxon>
        <taxon>Bacillati</taxon>
        <taxon>Actinomycetota</taxon>
        <taxon>Actinomycetes</taxon>
        <taxon>Mycobacteriales</taxon>
        <taxon>Hoyosellaceae</taxon>
        <taxon>Hoyosella</taxon>
    </lineage>
</organism>
<dbReference type="InterPro" id="IPR011048">
    <property type="entry name" value="Haem_d1_sf"/>
</dbReference>
<accession>F6EK55</accession>
<dbReference type="Proteomes" id="UP000009235">
    <property type="component" value="Chromosome"/>
</dbReference>
<dbReference type="RefSeq" id="WP_013808945.1">
    <property type="nucleotide sequence ID" value="NC_015564.1"/>
</dbReference>
<dbReference type="STRING" id="443218.AS9A_4162"/>
<gene>
    <name evidence="1" type="ordered locus">AS9A_4162</name>
</gene>
<dbReference type="EMBL" id="CP002786">
    <property type="protein sequence ID" value="AEF42596.1"/>
    <property type="molecule type" value="Genomic_DNA"/>
</dbReference>
<dbReference type="Gene3D" id="2.130.10.10">
    <property type="entry name" value="YVTN repeat-like/Quinoprotein amine dehydrogenase"/>
    <property type="match status" value="1"/>
</dbReference>
<dbReference type="SUPFAM" id="SSF51004">
    <property type="entry name" value="C-terminal (heme d1) domain of cytochrome cd1-nitrite reductase"/>
    <property type="match status" value="1"/>
</dbReference>
<keyword evidence="2" id="KW-1185">Reference proteome</keyword>
<dbReference type="OrthoDB" id="9770071at2"/>
<dbReference type="eggNOG" id="COG3391">
    <property type="taxonomic scope" value="Bacteria"/>
</dbReference>
<dbReference type="AlphaFoldDB" id="F6EK55"/>
<name>F6EK55_HOYSD</name>
<sequence length="471" mass="49555">MRSLIATFVRRASIVFAYTRKSGAAITTAVAAAFFLAACQSTPVNDETAPLPATGPDDEVTAASFEVWALDQADTVDDGGGLLYIWNGDELGSGAPPDATAELIDLGAAAEAAGCELAQRPHMVLPNNSTPPTHMIISNVASGDTHFMDIETREITGCVNTAEGFEGAGGSHAAHASVASPDDSFVIVADMNHGDDSGYLHKIQTDFSSDAYELTETLALEDYAAELESDFVRPICHEFTSDGRFAYVTLAQGGLVIVDTGTADGSTPMEVVQVHPADTMPGSGCGAFPVSDDLMLTNGESGASGGDDFLFFHDTSGVNDGAFPEPFTLELPGEDTHGTAFCTDEDEREYALTFMRVSNDINVIDIEARDVVATESMATEFSPNPAPDLAYLRDGKVFVSLRGAEPLTAITSLVDGDRTPGVAILTVSDDCRAFTWTEDDLLVMEDNPNTVDIDGSGVSAADPHGLAVIER</sequence>